<comment type="caution">
    <text evidence="2">The sequence shown here is derived from an EMBL/GenBank/DDBJ whole genome shotgun (WGS) entry which is preliminary data.</text>
</comment>
<evidence type="ECO:0000313" key="3">
    <source>
        <dbReference type="Proteomes" id="UP000331127"/>
    </source>
</evidence>
<protein>
    <submittedName>
        <fullName evidence="2">Uncharacterized protein</fullName>
    </submittedName>
</protein>
<dbReference type="EMBL" id="BLAE01000003">
    <property type="protein sequence ID" value="GES06601.1"/>
    <property type="molecule type" value="Genomic_DNA"/>
</dbReference>
<dbReference type="RefSeq" id="WP_218040809.1">
    <property type="nucleotide sequence ID" value="NZ_BAAAHL010000022.1"/>
</dbReference>
<accession>A0A5M3WHK2</accession>
<dbReference type="AlphaFoldDB" id="A0A5M3WHK2"/>
<evidence type="ECO:0000256" key="1">
    <source>
        <dbReference type="SAM" id="MobiDB-lite"/>
    </source>
</evidence>
<reference evidence="2 3" key="1">
    <citation type="submission" date="2019-10" db="EMBL/GenBank/DDBJ databases">
        <title>Whole genome shotgun sequence of Acrocarpospora macrocephala NBRC 16266.</title>
        <authorList>
            <person name="Ichikawa N."/>
            <person name="Kimura A."/>
            <person name="Kitahashi Y."/>
            <person name="Komaki H."/>
            <person name="Oguchi A."/>
        </authorList>
    </citation>
    <scope>NUCLEOTIDE SEQUENCE [LARGE SCALE GENOMIC DNA]</scope>
    <source>
        <strain evidence="2 3">NBRC 16266</strain>
    </source>
</reference>
<organism evidence="2 3">
    <name type="scientific">Acrocarpospora macrocephala</name>
    <dbReference type="NCBI Taxonomy" id="150177"/>
    <lineage>
        <taxon>Bacteria</taxon>
        <taxon>Bacillati</taxon>
        <taxon>Actinomycetota</taxon>
        <taxon>Actinomycetes</taxon>
        <taxon>Streptosporangiales</taxon>
        <taxon>Streptosporangiaceae</taxon>
        <taxon>Acrocarpospora</taxon>
    </lineage>
</organism>
<evidence type="ECO:0000313" key="2">
    <source>
        <dbReference type="EMBL" id="GES06601.1"/>
    </source>
</evidence>
<dbReference type="Proteomes" id="UP000331127">
    <property type="component" value="Unassembled WGS sequence"/>
</dbReference>
<name>A0A5M3WHK2_9ACTN</name>
<feature type="compositionally biased region" description="Basic and acidic residues" evidence="1">
    <location>
        <begin position="131"/>
        <end position="142"/>
    </location>
</feature>
<sequence length="142" mass="15855">MIAFIRGIRIRVSTVLDADLGEDLVHERRELPIPLADQTADPAAGVLQIHHQVLDDLYDPARGRVRGGAEYADASAYVLDDGQDVLLEATAYTVDKITKDDPRRPRTSRSTPWAPDPHQRDSTPEMIRVLEASHEHGRVNSR</sequence>
<proteinExistence type="predicted"/>
<keyword evidence="3" id="KW-1185">Reference proteome</keyword>
<feature type="region of interest" description="Disordered" evidence="1">
    <location>
        <begin position="96"/>
        <end position="142"/>
    </location>
</feature>
<gene>
    <name evidence="2" type="ORF">Amac_001960</name>
</gene>